<keyword evidence="1" id="KW-0472">Membrane</keyword>
<feature type="transmembrane region" description="Helical" evidence="1">
    <location>
        <begin position="95"/>
        <end position="115"/>
    </location>
</feature>
<keyword evidence="1" id="KW-0812">Transmembrane</keyword>
<evidence type="ECO:0000256" key="1">
    <source>
        <dbReference type="SAM" id="Phobius"/>
    </source>
</evidence>
<dbReference type="Proteomes" id="UP000319776">
    <property type="component" value="Unassembled WGS sequence"/>
</dbReference>
<evidence type="ECO:0000313" key="3">
    <source>
        <dbReference type="Proteomes" id="UP000319776"/>
    </source>
</evidence>
<gene>
    <name evidence="2" type="ORF">FJO69_00370</name>
</gene>
<feature type="transmembrane region" description="Helical" evidence="1">
    <location>
        <begin position="6"/>
        <end position="33"/>
    </location>
</feature>
<evidence type="ECO:0000313" key="2">
    <source>
        <dbReference type="EMBL" id="TPE58051.1"/>
    </source>
</evidence>
<keyword evidence="3" id="KW-1185">Reference proteome</keyword>
<protein>
    <submittedName>
        <fullName evidence="2">Uncharacterized protein</fullName>
    </submittedName>
</protein>
<name>A0A501XBW8_9BACT</name>
<dbReference type="AlphaFoldDB" id="A0A501XBW8"/>
<sequence length="136" mass="15063">MNKKAIGITGIIFSLLQLFSASFLLAIIIVIAVNSSQKLTNSHGFKQAINDSLGAATGFAFIISIINFLILFILWILSIIIAFRDYMTGAKVTSLLALIPLLAWLMVFVTFCILVHSARKEKMIYNSNFSNTNPYL</sequence>
<dbReference type="EMBL" id="VFSS01000001">
    <property type="protein sequence ID" value="TPE58051.1"/>
    <property type="molecule type" value="Genomic_DNA"/>
</dbReference>
<proteinExistence type="predicted"/>
<comment type="caution">
    <text evidence="2">The sequence shown here is derived from an EMBL/GenBank/DDBJ whole genome shotgun (WGS) entry which is preliminary data.</text>
</comment>
<organism evidence="2 3">
    <name type="scientific">[Mycoplasma] falconis</name>
    <dbReference type="NCBI Taxonomy" id="92403"/>
    <lineage>
        <taxon>Bacteria</taxon>
        <taxon>Bacillati</taxon>
        <taxon>Mycoplasmatota</taxon>
        <taxon>Mycoplasmoidales</taxon>
        <taxon>Metamycoplasmataceae</taxon>
        <taxon>Metamycoplasma</taxon>
    </lineage>
</organism>
<keyword evidence="1" id="KW-1133">Transmembrane helix</keyword>
<dbReference type="RefSeq" id="WP_140781024.1">
    <property type="nucleotide sequence ID" value="NZ_VFSS01000001.1"/>
</dbReference>
<accession>A0A501XBW8</accession>
<reference evidence="2 3" key="1">
    <citation type="submission" date="2019-06" db="EMBL/GenBank/DDBJ databases">
        <title>Mycoplasma falconis type strain whole genome sequence.</title>
        <authorList>
            <person name="Spergser J."/>
        </authorList>
    </citation>
    <scope>NUCLEOTIDE SEQUENCE [LARGE SCALE GENOMIC DNA]</scope>
    <source>
        <strain evidence="2 3">ATCC 51372</strain>
    </source>
</reference>
<feature type="transmembrane region" description="Helical" evidence="1">
    <location>
        <begin position="53"/>
        <end position="83"/>
    </location>
</feature>